<protein>
    <recommendedName>
        <fullName evidence="3">Pathogenicity locus</fullName>
    </recommendedName>
</protein>
<proteinExistence type="predicted"/>
<evidence type="ECO:0000313" key="1">
    <source>
        <dbReference type="EMBL" id="OOQ56957.1"/>
    </source>
</evidence>
<evidence type="ECO:0008006" key="3">
    <source>
        <dbReference type="Google" id="ProtNLM"/>
    </source>
</evidence>
<dbReference type="RefSeq" id="WP_078350828.1">
    <property type="nucleotide sequence ID" value="NZ_MBTF01000037.1"/>
</dbReference>
<dbReference type="Proteomes" id="UP000189739">
    <property type="component" value="Unassembled WGS sequence"/>
</dbReference>
<dbReference type="EMBL" id="MBTF01000037">
    <property type="protein sequence ID" value="OOQ56957.1"/>
    <property type="molecule type" value="Genomic_DNA"/>
</dbReference>
<gene>
    <name evidence="1" type="ORF">BC343_15555</name>
</gene>
<keyword evidence="2" id="KW-1185">Reference proteome</keyword>
<name>A0A1S9P7Y7_9SPHI</name>
<accession>A0A1S9P7Y7</accession>
<comment type="caution">
    <text evidence="1">The sequence shown here is derived from an EMBL/GenBank/DDBJ whole genome shotgun (WGS) entry which is preliminary data.</text>
</comment>
<dbReference type="Pfam" id="PF11731">
    <property type="entry name" value="Cdd1"/>
    <property type="match status" value="1"/>
</dbReference>
<dbReference type="InterPro" id="IPR021725">
    <property type="entry name" value="Cdd1"/>
</dbReference>
<organism evidence="1 2">
    <name type="scientific">Mucilaginibacter pedocola</name>
    <dbReference type="NCBI Taxonomy" id="1792845"/>
    <lineage>
        <taxon>Bacteria</taxon>
        <taxon>Pseudomonadati</taxon>
        <taxon>Bacteroidota</taxon>
        <taxon>Sphingobacteriia</taxon>
        <taxon>Sphingobacteriales</taxon>
        <taxon>Sphingobacteriaceae</taxon>
        <taxon>Mucilaginibacter</taxon>
    </lineage>
</organism>
<dbReference type="STRING" id="1792845.BC343_15555"/>
<dbReference type="AlphaFoldDB" id="A0A1S9P7Y7"/>
<dbReference type="OrthoDB" id="666031at2"/>
<reference evidence="1 2" key="1">
    <citation type="submission" date="2016-07" db="EMBL/GenBank/DDBJ databases">
        <title>Genomic analysis of zinc-resistant bacterium Mucilaginibacter pedocola TBZ30.</title>
        <authorList>
            <person name="Huang J."/>
            <person name="Tang J."/>
        </authorList>
    </citation>
    <scope>NUCLEOTIDE SEQUENCE [LARGE SCALE GENOMIC DNA]</scope>
    <source>
        <strain evidence="1 2">TBZ30</strain>
    </source>
</reference>
<sequence>MKKNIDYELTVAEKQTLKQQKVSQKMLRDYAPDEIAAMLAASPQRSKELHALAEFQSIPSLGIGFAKELMAQGYYSLDELKGRSPVELFDAYEKHCNCWADPCVEDSYRLLTHYIEHRDESKRWWNFTAERKAYREKYGFPPDRPTRAWHETGLFPKMESYKEKLEGK</sequence>
<evidence type="ECO:0000313" key="2">
    <source>
        <dbReference type="Proteomes" id="UP000189739"/>
    </source>
</evidence>